<reference evidence="10 11" key="1">
    <citation type="submission" date="2022-11" db="EMBL/GenBank/DDBJ databases">
        <title>Minimal conservation of predation-associated metabolite biosynthetic gene clusters underscores biosynthetic potential of Myxococcota including descriptions for ten novel species: Archangium lansinium sp. nov., Myxococcus landrumus sp. nov., Nannocystis bai.</title>
        <authorList>
            <person name="Ahearne A."/>
            <person name="Stevens C."/>
            <person name="Dowd S."/>
        </authorList>
    </citation>
    <scope>NUCLEOTIDE SEQUENCE [LARGE SCALE GENOMIC DNA]</scope>
    <source>
        <strain evidence="10 11">BB15-2</strain>
    </source>
</reference>
<proteinExistence type="inferred from homology"/>
<keyword evidence="3" id="KW-0547">Nucleotide-binding</keyword>
<dbReference type="InterPro" id="IPR018297">
    <property type="entry name" value="A/G_cyclase_CS"/>
</dbReference>
<dbReference type="Gene3D" id="3.30.70.1230">
    <property type="entry name" value="Nucleotide cyclase"/>
    <property type="match status" value="1"/>
</dbReference>
<keyword evidence="5 8" id="KW-0472">Membrane</keyword>
<dbReference type="Proteomes" id="UP001221686">
    <property type="component" value="Unassembled WGS sequence"/>
</dbReference>
<evidence type="ECO:0000313" key="11">
    <source>
        <dbReference type="Proteomes" id="UP001221686"/>
    </source>
</evidence>
<evidence type="ECO:0000256" key="1">
    <source>
        <dbReference type="ARBA" id="ARBA00004370"/>
    </source>
</evidence>
<dbReference type="CDD" id="cd07302">
    <property type="entry name" value="CHD"/>
    <property type="match status" value="1"/>
</dbReference>
<dbReference type="EMBL" id="JAQNDL010000001">
    <property type="protein sequence ID" value="MDC0717822.1"/>
    <property type="molecule type" value="Genomic_DNA"/>
</dbReference>
<evidence type="ECO:0000256" key="2">
    <source>
        <dbReference type="ARBA" id="ARBA00022692"/>
    </source>
</evidence>
<comment type="caution">
    <text evidence="10">The sequence shown here is derived from an EMBL/GenBank/DDBJ whole genome shotgun (WGS) entry which is preliminary data.</text>
</comment>
<comment type="similarity">
    <text evidence="7">Belongs to the adenylyl cyclase class-4/guanylyl cyclase family.</text>
</comment>
<feature type="transmembrane region" description="Helical" evidence="8">
    <location>
        <begin position="168"/>
        <end position="190"/>
    </location>
</feature>
<feature type="transmembrane region" description="Helical" evidence="8">
    <location>
        <begin position="135"/>
        <end position="156"/>
    </location>
</feature>
<dbReference type="Pfam" id="PF00211">
    <property type="entry name" value="Guanylate_cyc"/>
    <property type="match status" value="1"/>
</dbReference>
<dbReference type="InterPro" id="IPR001054">
    <property type="entry name" value="A/G_cyclase"/>
</dbReference>
<evidence type="ECO:0000259" key="9">
    <source>
        <dbReference type="PROSITE" id="PS50125"/>
    </source>
</evidence>
<keyword evidence="4 8" id="KW-1133">Transmembrane helix</keyword>
<evidence type="ECO:0000256" key="4">
    <source>
        <dbReference type="ARBA" id="ARBA00022989"/>
    </source>
</evidence>
<dbReference type="PANTHER" id="PTHR11920">
    <property type="entry name" value="GUANYLYL CYCLASE"/>
    <property type="match status" value="1"/>
</dbReference>
<feature type="transmembrane region" description="Helical" evidence="8">
    <location>
        <begin position="33"/>
        <end position="52"/>
    </location>
</feature>
<evidence type="ECO:0000256" key="7">
    <source>
        <dbReference type="RuleBase" id="RU000405"/>
    </source>
</evidence>
<evidence type="ECO:0000256" key="6">
    <source>
        <dbReference type="ARBA" id="ARBA00023239"/>
    </source>
</evidence>
<comment type="subcellular location">
    <subcellularLocation>
        <location evidence="1">Membrane</location>
    </subcellularLocation>
</comment>
<dbReference type="PROSITE" id="PS50125">
    <property type="entry name" value="GUANYLATE_CYCLASE_2"/>
    <property type="match status" value="1"/>
</dbReference>
<protein>
    <submittedName>
        <fullName evidence="10">Adenylate/guanylate cyclase domain-containing protein</fullName>
    </submittedName>
</protein>
<feature type="transmembrane region" description="Helical" evidence="8">
    <location>
        <begin position="58"/>
        <end position="75"/>
    </location>
</feature>
<dbReference type="InterPro" id="IPR029787">
    <property type="entry name" value="Nucleotide_cyclase"/>
</dbReference>
<evidence type="ECO:0000313" key="10">
    <source>
        <dbReference type="EMBL" id="MDC0717822.1"/>
    </source>
</evidence>
<organism evidence="10 11">
    <name type="scientific">Nannocystis bainbridge</name>
    <dbReference type="NCBI Taxonomy" id="2995303"/>
    <lineage>
        <taxon>Bacteria</taxon>
        <taxon>Pseudomonadati</taxon>
        <taxon>Myxococcota</taxon>
        <taxon>Polyangia</taxon>
        <taxon>Nannocystales</taxon>
        <taxon>Nannocystaceae</taxon>
        <taxon>Nannocystis</taxon>
    </lineage>
</organism>
<evidence type="ECO:0000256" key="8">
    <source>
        <dbReference type="SAM" id="Phobius"/>
    </source>
</evidence>
<evidence type="ECO:0000256" key="3">
    <source>
        <dbReference type="ARBA" id="ARBA00022741"/>
    </source>
</evidence>
<evidence type="ECO:0000256" key="5">
    <source>
        <dbReference type="ARBA" id="ARBA00023136"/>
    </source>
</evidence>
<keyword evidence="11" id="KW-1185">Reference proteome</keyword>
<name>A0ABT5DW05_9BACT</name>
<sequence length="416" mass="45107">MARVHLWRRISRAGVDSGLDEHLRRKVELTNKLGFTAGVLVFTGNSLFWGVLGADVRMVLVLFAAALAYASIPLINRARRYDLSRGVLTVLPPIFIVAAAGIISDTPLLSFKFALLSVIAGPLLVFGIEEPRKMIAGIVWVAVCLVGMDTMMPIIPKLSGLDANPLEGSLSVTINAAVSCLIFVSSFVYFQRLNLAAERKLEAEKVKSERLLLNVLPREIADTLKESERTIAEHLESASILFADLVGFTPLAAKLSPGAVVDLLNELFSEFDRMAERLGVEKIKTIGDCYMAAAGVPRPTDDHAHALTRLALAMQAFMTEYRFEGRRLALRIGINSGPVTAGVIGRKKFVYDLWGHTVNVASRMESQGSGGVVQITDSTHALIEDDFACVSGGVVNVKGTGEMHVWHVLGARDGRA</sequence>
<feature type="domain" description="Guanylate cyclase" evidence="9">
    <location>
        <begin position="239"/>
        <end position="365"/>
    </location>
</feature>
<accession>A0ABT5DW05</accession>
<feature type="transmembrane region" description="Helical" evidence="8">
    <location>
        <begin position="109"/>
        <end position="128"/>
    </location>
</feature>
<dbReference type="SUPFAM" id="SSF55073">
    <property type="entry name" value="Nucleotide cyclase"/>
    <property type="match status" value="1"/>
</dbReference>
<dbReference type="InterPro" id="IPR050401">
    <property type="entry name" value="Cyclic_nucleotide_synthase"/>
</dbReference>
<dbReference type="SMART" id="SM00044">
    <property type="entry name" value="CYCc"/>
    <property type="match status" value="1"/>
</dbReference>
<dbReference type="RefSeq" id="WP_272086304.1">
    <property type="nucleotide sequence ID" value="NZ_JAQNDL010000001.1"/>
</dbReference>
<dbReference type="PANTHER" id="PTHR11920:SF335">
    <property type="entry name" value="GUANYLATE CYCLASE"/>
    <property type="match status" value="1"/>
</dbReference>
<keyword evidence="6 7" id="KW-0456">Lyase</keyword>
<feature type="transmembrane region" description="Helical" evidence="8">
    <location>
        <begin position="87"/>
        <end position="103"/>
    </location>
</feature>
<gene>
    <name evidence="10" type="ORF">POL25_13030</name>
</gene>
<keyword evidence="2 8" id="KW-0812">Transmembrane</keyword>
<dbReference type="PROSITE" id="PS00452">
    <property type="entry name" value="GUANYLATE_CYCLASE_1"/>
    <property type="match status" value="1"/>
</dbReference>